<dbReference type="PANTHER" id="PTHR33608:SF3">
    <property type="entry name" value="SLR2013 PROTEIN"/>
    <property type="match status" value="1"/>
</dbReference>
<dbReference type="InterPro" id="IPR002881">
    <property type="entry name" value="DUF58"/>
</dbReference>
<dbReference type="InterPro" id="IPR036465">
    <property type="entry name" value="vWFA_dom_sf"/>
</dbReference>
<name>A0A6N8FGK8_9BACI</name>
<keyword evidence="1" id="KW-1133">Transmembrane helix</keyword>
<comment type="caution">
    <text evidence="3">The sequence shown here is derived from an EMBL/GenBank/DDBJ whole genome shotgun (WGS) entry which is preliminary data.</text>
</comment>
<organism evidence="3 4">
    <name type="scientific">Ornithinibacillus caprae</name>
    <dbReference type="NCBI Taxonomy" id="2678566"/>
    <lineage>
        <taxon>Bacteria</taxon>
        <taxon>Bacillati</taxon>
        <taxon>Bacillota</taxon>
        <taxon>Bacilli</taxon>
        <taxon>Bacillales</taxon>
        <taxon>Bacillaceae</taxon>
        <taxon>Ornithinibacillus</taxon>
    </lineage>
</organism>
<keyword evidence="1" id="KW-0812">Transmembrane</keyword>
<dbReference type="Pfam" id="PF01882">
    <property type="entry name" value="DUF58"/>
    <property type="match status" value="1"/>
</dbReference>
<protein>
    <submittedName>
        <fullName evidence="3">DUF58 domain-containing protein</fullName>
    </submittedName>
</protein>
<keyword evidence="4" id="KW-1185">Reference proteome</keyword>
<dbReference type="SUPFAM" id="SSF53300">
    <property type="entry name" value="vWA-like"/>
    <property type="match status" value="1"/>
</dbReference>
<dbReference type="PANTHER" id="PTHR33608">
    <property type="entry name" value="BLL2464 PROTEIN"/>
    <property type="match status" value="1"/>
</dbReference>
<proteinExistence type="predicted"/>
<evidence type="ECO:0000256" key="1">
    <source>
        <dbReference type="SAM" id="Phobius"/>
    </source>
</evidence>
<evidence type="ECO:0000313" key="3">
    <source>
        <dbReference type="EMBL" id="MUK88700.1"/>
    </source>
</evidence>
<reference evidence="3 4" key="1">
    <citation type="submission" date="2019-11" db="EMBL/GenBank/DDBJ databases">
        <authorList>
            <person name="Li X."/>
        </authorList>
    </citation>
    <scope>NUCLEOTIDE SEQUENCE [LARGE SCALE GENOMIC DNA]</scope>
    <source>
        <strain evidence="3 4">L9</strain>
    </source>
</reference>
<dbReference type="Gene3D" id="3.40.50.410">
    <property type="entry name" value="von Willebrand factor, type A domain"/>
    <property type="match status" value="1"/>
</dbReference>
<evidence type="ECO:0000259" key="2">
    <source>
        <dbReference type="SMART" id="SM00327"/>
    </source>
</evidence>
<dbReference type="AlphaFoldDB" id="A0A6N8FGK8"/>
<dbReference type="InterPro" id="IPR002035">
    <property type="entry name" value="VWF_A"/>
</dbReference>
<dbReference type="Proteomes" id="UP000469125">
    <property type="component" value="Unassembled WGS sequence"/>
</dbReference>
<feature type="transmembrane region" description="Helical" evidence="1">
    <location>
        <begin position="6"/>
        <end position="29"/>
    </location>
</feature>
<accession>A0A6N8FGK8</accession>
<dbReference type="SMART" id="SM00327">
    <property type="entry name" value="VWA"/>
    <property type="match status" value="1"/>
</dbReference>
<dbReference type="EMBL" id="WOCA01000006">
    <property type="protein sequence ID" value="MUK88700.1"/>
    <property type="molecule type" value="Genomic_DNA"/>
</dbReference>
<evidence type="ECO:0000313" key="4">
    <source>
        <dbReference type="Proteomes" id="UP000469125"/>
    </source>
</evidence>
<gene>
    <name evidence="3" type="ORF">GMD78_09880</name>
</gene>
<sequence>MLSVLGLSWPVIISFNLLFLLGTLFDLLFSPKRKQIHAVRNIQEEMERGIRYQVKIQFHNESDHSYRFQLIDGIPQTFQKRFPIKGMVEKGSSTTVTYETFAPVRGKYHLETIYVRYSSLLGLWEKQTFIQQQDEVKVIPDLTDTKRYLENAQKFLLYEGTKIRKQKSGAGEFSRIRNYVVGDDPRKINWRQTAKLQEVMANEFEPEHGKYITILIDCGRMMGAELKKGNRLEKALEASLTVAAAALKNDDYVSVLAFSKDVKVYVPPAKGMDQLQKILQAVYDLEVDSIESNFSAVLNYLQSIQKKRSLMLMFSDVHTFLHEESTLLYLKRLRQRHLFLMIGVEDQELLTTTRLNSKTVQSAMIKSIAQQQVQYKKREKVKWEAQGLIMIEAKEDRLASEAVSRYIHIMNQGLL</sequence>
<keyword evidence="1" id="KW-0472">Membrane</keyword>
<feature type="domain" description="VWFA" evidence="2">
    <location>
        <begin position="209"/>
        <end position="377"/>
    </location>
</feature>